<name>A0ACC1T7G4_9APHY</name>
<evidence type="ECO:0000313" key="2">
    <source>
        <dbReference type="Proteomes" id="UP001148662"/>
    </source>
</evidence>
<comment type="caution">
    <text evidence="1">The sequence shown here is derived from an EMBL/GenBank/DDBJ whole genome shotgun (WGS) entry which is preliminary data.</text>
</comment>
<keyword evidence="2" id="KW-1185">Reference proteome</keyword>
<protein>
    <submittedName>
        <fullName evidence="1">Uncharacterized protein</fullName>
    </submittedName>
</protein>
<sequence>MSDFDSDLTEIDDEEEVPLSQSQSTSKKADGDGYKIKGALNAPRATKMLEQGDINLEADYQRDIVWHPTKQTGLIDSIFKNFYVPPVIFAVTYSSDGTEKRVCIDGKQRLTSIWKFMQGTIPFKDSLSGEKFYYKENVNRAEKGKIRILPDKYRKVFRTKQIVCVEYSDLNPDSEREIFQRVQLGVALNAAEKLQAIHSSTSIFIRDILADFIHDDLETSLQWDTSRANDFRCVATAVFLMEKWPCPLASVPALTKWLHNRGELEDTFREDVRAAFKTFSVMARSKEFWGGFRMEDTKERKSKAESYIKVSPVEFIMSSVLIYLFMDKLTMSQLSDAIQRMRLDVRSQETDIRTNNRVYGILQRFIKDLKPSKGEEAEWTRLRRGRSTLEVRHILDYGWSVVTRAKVRMLEDLGDTYNFGDVPPAPFAVYFAALSVLYDLVHAPPMQEPAVEDGAN</sequence>
<accession>A0ACC1T7G4</accession>
<proteinExistence type="predicted"/>
<organism evidence="1 2">
    <name type="scientific">Phlebia brevispora</name>
    <dbReference type="NCBI Taxonomy" id="194682"/>
    <lineage>
        <taxon>Eukaryota</taxon>
        <taxon>Fungi</taxon>
        <taxon>Dikarya</taxon>
        <taxon>Basidiomycota</taxon>
        <taxon>Agaricomycotina</taxon>
        <taxon>Agaricomycetes</taxon>
        <taxon>Polyporales</taxon>
        <taxon>Meruliaceae</taxon>
        <taxon>Phlebia</taxon>
    </lineage>
</organism>
<dbReference type="EMBL" id="JANHOG010000395">
    <property type="protein sequence ID" value="KAJ3554806.1"/>
    <property type="molecule type" value="Genomic_DNA"/>
</dbReference>
<dbReference type="Proteomes" id="UP001148662">
    <property type="component" value="Unassembled WGS sequence"/>
</dbReference>
<reference evidence="1" key="1">
    <citation type="submission" date="2022-07" db="EMBL/GenBank/DDBJ databases">
        <title>Genome Sequence of Phlebia brevispora.</title>
        <authorList>
            <person name="Buettner E."/>
        </authorList>
    </citation>
    <scope>NUCLEOTIDE SEQUENCE</scope>
    <source>
        <strain evidence="1">MPL23</strain>
    </source>
</reference>
<gene>
    <name evidence="1" type="ORF">NM688_g2916</name>
</gene>
<evidence type="ECO:0000313" key="1">
    <source>
        <dbReference type="EMBL" id="KAJ3554806.1"/>
    </source>
</evidence>